<dbReference type="PROSITE" id="PS51462">
    <property type="entry name" value="NUDIX"/>
    <property type="match status" value="1"/>
</dbReference>
<feature type="domain" description="Nudix hydrolase" evidence="4">
    <location>
        <begin position="2"/>
        <end position="151"/>
    </location>
</feature>
<keyword evidence="6" id="KW-1185">Reference proteome</keyword>
<dbReference type="Gene3D" id="3.90.79.10">
    <property type="entry name" value="Nucleoside Triphosphate Pyrophosphohydrolase"/>
    <property type="match status" value="1"/>
</dbReference>
<dbReference type="PRINTS" id="PR00502">
    <property type="entry name" value="NUDIXFAMILY"/>
</dbReference>
<reference evidence="5 6" key="1">
    <citation type="submission" date="2020-08" db="EMBL/GenBank/DDBJ databases">
        <title>Sequencing the genomes of 1000 actinobacteria strains.</title>
        <authorList>
            <person name="Klenk H.-P."/>
        </authorList>
    </citation>
    <scope>NUCLEOTIDE SEQUENCE [LARGE SCALE GENOMIC DNA]</scope>
    <source>
        <strain evidence="5 6">DSM 45859</strain>
    </source>
</reference>
<proteinExistence type="inferred from homology"/>
<dbReference type="Proteomes" id="UP000581769">
    <property type="component" value="Unassembled WGS sequence"/>
</dbReference>
<accession>A0A840J667</accession>
<name>A0A840J667_9PSEU</name>
<dbReference type="Pfam" id="PF00293">
    <property type="entry name" value="NUDIX"/>
    <property type="match status" value="1"/>
</dbReference>
<evidence type="ECO:0000313" key="6">
    <source>
        <dbReference type="Proteomes" id="UP000581769"/>
    </source>
</evidence>
<dbReference type="InterPro" id="IPR020476">
    <property type="entry name" value="Nudix_hydrolase"/>
</dbReference>
<evidence type="ECO:0000256" key="2">
    <source>
        <dbReference type="ARBA" id="ARBA00022801"/>
    </source>
</evidence>
<dbReference type="GO" id="GO:0004081">
    <property type="term" value="F:bis(5'-nucleosyl)-tetraphosphatase (asymmetrical) activity"/>
    <property type="evidence" value="ECO:0007669"/>
    <property type="project" value="TreeGrafter"/>
</dbReference>
<dbReference type="SUPFAM" id="SSF55811">
    <property type="entry name" value="Nudix"/>
    <property type="match status" value="1"/>
</dbReference>
<dbReference type="GO" id="GO:0006754">
    <property type="term" value="P:ATP biosynthetic process"/>
    <property type="evidence" value="ECO:0007669"/>
    <property type="project" value="TreeGrafter"/>
</dbReference>
<dbReference type="InterPro" id="IPR015797">
    <property type="entry name" value="NUDIX_hydrolase-like_dom_sf"/>
</dbReference>
<dbReference type="GO" id="GO:0006167">
    <property type="term" value="P:AMP biosynthetic process"/>
    <property type="evidence" value="ECO:0007669"/>
    <property type="project" value="TreeGrafter"/>
</dbReference>
<keyword evidence="2 3" id="KW-0378">Hydrolase</keyword>
<comment type="caution">
    <text evidence="5">The sequence shown here is derived from an EMBL/GenBank/DDBJ whole genome shotgun (WGS) entry which is preliminary data.</text>
</comment>
<dbReference type="InterPro" id="IPR020084">
    <property type="entry name" value="NUDIX_hydrolase_CS"/>
</dbReference>
<evidence type="ECO:0000256" key="3">
    <source>
        <dbReference type="RuleBase" id="RU003476"/>
    </source>
</evidence>
<evidence type="ECO:0000256" key="1">
    <source>
        <dbReference type="ARBA" id="ARBA00005582"/>
    </source>
</evidence>
<sequence length="152" mass="16777">MAVRRSAGLLLYRRSSGDRVEVLLGHMGGPFWAKKDEAAWSLPKGELEDGEEPEAAARREFAEELGLPAPDGPLRPLGEVRQSGKVVTAWAVEADLDPAEVVPGTFELEWPPRSGKLQQFPEVDRVAWFDLDTAREKLVKGQRAFLDRLASG</sequence>
<organism evidence="5 6">
    <name type="scientific">Amycolatopsis jiangsuensis</name>
    <dbReference type="NCBI Taxonomy" id="1181879"/>
    <lineage>
        <taxon>Bacteria</taxon>
        <taxon>Bacillati</taxon>
        <taxon>Actinomycetota</taxon>
        <taxon>Actinomycetes</taxon>
        <taxon>Pseudonocardiales</taxon>
        <taxon>Pseudonocardiaceae</taxon>
        <taxon>Amycolatopsis</taxon>
    </lineage>
</organism>
<dbReference type="CDD" id="cd04662">
    <property type="entry name" value="NUDIX_Hydrolase"/>
    <property type="match status" value="1"/>
</dbReference>
<dbReference type="EMBL" id="JACHMG010000001">
    <property type="protein sequence ID" value="MBB4688904.1"/>
    <property type="molecule type" value="Genomic_DNA"/>
</dbReference>
<dbReference type="PROSITE" id="PS00893">
    <property type="entry name" value="NUDIX_BOX"/>
    <property type="match status" value="1"/>
</dbReference>
<evidence type="ECO:0000259" key="4">
    <source>
        <dbReference type="PROSITE" id="PS51462"/>
    </source>
</evidence>
<dbReference type="InterPro" id="IPR000086">
    <property type="entry name" value="NUDIX_hydrolase_dom"/>
</dbReference>
<dbReference type="PANTHER" id="PTHR21340:SF7">
    <property type="entry name" value="NUDIX HYDROLASE DOMAIN-CONTAINING PROTEIN"/>
    <property type="match status" value="1"/>
</dbReference>
<dbReference type="PANTHER" id="PTHR21340">
    <property type="entry name" value="DIADENOSINE 5,5-P1,P4-TETRAPHOSPHATE PYROPHOSPHOHYDROLASE MUTT"/>
    <property type="match status" value="1"/>
</dbReference>
<dbReference type="InterPro" id="IPR051325">
    <property type="entry name" value="Nudix_hydrolase_domain"/>
</dbReference>
<dbReference type="AlphaFoldDB" id="A0A840J667"/>
<evidence type="ECO:0000313" key="5">
    <source>
        <dbReference type="EMBL" id="MBB4688904.1"/>
    </source>
</evidence>
<dbReference type="RefSeq" id="WP_184783523.1">
    <property type="nucleotide sequence ID" value="NZ_JACHMG010000001.1"/>
</dbReference>
<gene>
    <name evidence="5" type="ORF">BJY18_006389</name>
</gene>
<comment type="similarity">
    <text evidence="1 3">Belongs to the Nudix hydrolase family.</text>
</comment>
<protein>
    <submittedName>
        <fullName evidence="5">Putative NUDIX family NTP pyrophosphohydrolase</fullName>
    </submittedName>
</protein>